<evidence type="ECO:0000313" key="1">
    <source>
        <dbReference type="EMBL" id="ABM95938.1"/>
    </source>
</evidence>
<sequence length="123" mass="14110">MIRYGNRLTLSEVDIRRWTRITGFEPTAIATVADLEAYVRECKRYYAEPSDDSAFLNWLMDVELERYGGRPAGNRPVQLAAVSPDHARTDTERELLWNIALDGDPVRRVELARQLEDRQGSDA</sequence>
<organism evidence="1 2">
    <name type="scientific">Methylibium petroleiphilum (strain ATCC BAA-1232 / LMG 22953 / PM1)</name>
    <dbReference type="NCBI Taxonomy" id="420662"/>
    <lineage>
        <taxon>Bacteria</taxon>
        <taxon>Pseudomonadati</taxon>
        <taxon>Pseudomonadota</taxon>
        <taxon>Betaproteobacteria</taxon>
        <taxon>Burkholderiales</taxon>
        <taxon>Sphaerotilaceae</taxon>
        <taxon>Methylibium</taxon>
    </lineage>
</organism>
<dbReference type="eggNOG" id="ENOG503359F">
    <property type="taxonomic scope" value="Bacteria"/>
</dbReference>
<evidence type="ECO:0000313" key="2">
    <source>
        <dbReference type="Proteomes" id="UP000000366"/>
    </source>
</evidence>
<dbReference type="EMBL" id="CP000555">
    <property type="protein sequence ID" value="ABM95938.1"/>
    <property type="molecule type" value="Genomic_DNA"/>
</dbReference>
<keyword evidence="2" id="KW-1185">Reference proteome</keyword>
<accession>A2SK49</accession>
<protein>
    <submittedName>
        <fullName evidence="1">Uncharacterized protein</fullName>
    </submittedName>
</protein>
<name>A2SK49_METPP</name>
<dbReference type="KEGG" id="mpt:Mpe_A2985"/>
<dbReference type="STRING" id="420662.Mpe_A2985"/>
<dbReference type="AlphaFoldDB" id="A2SK49"/>
<proteinExistence type="predicted"/>
<dbReference type="HOGENOM" id="CLU_2012617_0_0_4"/>
<gene>
    <name evidence="1" type="ordered locus">Mpe_A2985</name>
</gene>
<reference evidence="1 2" key="1">
    <citation type="journal article" date="2007" name="J. Bacteriol.">
        <title>Whole-genome analysis of the methyl tert-butyl ether-degrading beta-proteobacterium Methylibium petroleiphilum PM1.</title>
        <authorList>
            <person name="Kane S.R."/>
            <person name="Chakicherla A.Y."/>
            <person name="Chain P.S.G."/>
            <person name="Schmidt R."/>
            <person name="Shin M.W."/>
            <person name="Legler T.C."/>
            <person name="Scow K.M."/>
            <person name="Larimer F.W."/>
            <person name="Lucas S.M."/>
            <person name="Richardson P.M."/>
            <person name="Hristova K.R."/>
        </authorList>
    </citation>
    <scope>NUCLEOTIDE SEQUENCE [LARGE SCALE GENOMIC DNA]</scope>
    <source>
        <strain evidence="2">ATCC BAA-1232 / LMG 22953 / PM1</strain>
    </source>
</reference>
<dbReference type="Proteomes" id="UP000000366">
    <property type="component" value="Chromosome"/>
</dbReference>